<organism evidence="8 9">
    <name type="scientific">Phytophthora cactorum</name>
    <dbReference type="NCBI Taxonomy" id="29920"/>
    <lineage>
        <taxon>Eukaryota</taxon>
        <taxon>Sar</taxon>
        <taxon>Stramenopiles</taxon>
        <taxon>Oomycota</taxon>
        <taxon>Peronosporomycetes</taxon>
        <taxon>Peronosporales</taxon>
        <taxon>Peronosporaceae</taxon>
        <taxon>Phytophthora</taxon>
    </lineage>
</organism>
<comment type="caution">
    <text evidence="8">The sequence shown here is derived from an EMBL/GenBank/DDBJ whole genome shotgun (WGS) entry which is preliminary data.</text>
</comment>
<dbReference type="EMBL" id="RCMI01000015">
    <property type="protein sequence ID" value="KAG2942758.1"/>
    <property type="molecule type" value="Genomic_DNA"/>
</dbReference>
<dbReference type="Proteomes" id="UP000736787">
    <property type="component" value="Unassembled WGS sequence"/>
</dbReference>
<evidence type="ECO:0000313" key="9">
    <source>
        <dbReference type="Proteomes" id="UP000251314"/>
    </source>
</evidence>
<evidence type="ECO:0000256" key="1">
    <source>
        <dbReference type="SAM" id="MobiDB-lite"/>
    </source>
</evidence>
<accession>A0A329T088</accession>
<dbReference type="Proteomes" id="UP000774804">
    <property type="component" value="Unassembled WGS sequence"/>
</dbReference>
<evidence type="ECO:0000313" key="7">
    <source>
        <dbReference type="EMBL" id="KAG3225969.1"/>
    </source>
</evidence>
<evidence type="ECO:0008006" key="10">
    <source>
        <dbReference type="Google" id="ProtNLM"/>
    </source>
</evidence>
<dbReference type="OrthoDB" id="129524at2759"/>
<dbReference type="Proteomes" id="UP000735874">
    <property type="component" value="Unassembled WGS sequence"/>
</dbReference>
<reference evidence="3" key="2">
    <citation type="submission" date="2018-10" db="EMBL/GenBank/DDBJ databases">
        <title>Effector identification in a new, highly contiguous assembly of the strawberry crown rot pathogen Phytophthora cactorum.</title>
        <authorList>
            <person name="Armitage A.D."/>
            <person name="Nellist C.F."/>
            <person name="Bates H."/>
            <person name="Vickerstaff R.J."/>
            <person name="Harrison R.J."/>
        </authorList>
    </citation>
    <scope>NUCLEOTIDE SEQUENCE</scope>
    <source>
        <strain evidence="3">15-7</strain>
        <strain evidence="4">4032</strain>
        <strain evidence="5">4040</strain>
        <strain evidence="6">P415</strain>
        <strain evidence="7">P421</strain>
    </source>
</reference>
<dbReference type="EMBL" id="RCML01000089">
    <property type="protein sequence ID" value="KAG2992274.1"/>
    <property type="molecule type" value="Genomic_DNA"/>
</dbReference>
<dbReference type="EMBL" id="RCMG01000095">
    <property type="protein sequence ID" value="KAG2863823.1"/>
    <property type="molecule type" value="Genomic_DNA"/>
</dbReference>
<dbReference type="EMBL" id="RCMV01000070">
    <property type="protein sequence ID" value="KAG3225969.1"/>
    <property type="molecule type" value="Genomic_DNA"/>
</dbReference>
<dbReference type="Proteomes" id="UP000760860">
    <property type="component" value="Unassembled WGS sequence"/>
</dbReference>
<protein>
    <recommendedName>
        <fullName evidence="10">Elicitin</fullName>
    </recommendedName>
</protein>
<feature type="compositionally biased region" description="Polar residues" evidence="1">
    <location>
        <begin position="154"/>
        <end position="164"/>
    </location>
</feature>
<evidence type="ECO:0000256" key="2">
    <source>
        <dbReference type="SAM" id="SignalP"/>
    </source>
</evidence>
<keyword evidence="2" id="KW-0732">Signal</keyword>
<reference evidence="8 9" key="1">
    <citation type="submission" date="2018-01" db="EMBL/GenBank/DDBJ databases">
        <title>Draft genome of the strawberry crown rot pathogen Phytophthora cactorum.</title>
        <authorList>
            <person name="Armitage A.D."/>
            <person name="Lysoe E."/>
            <person name="Nellist C.F."/>
            <person name="Harrison R.J."/>
            <person name="Brurberg M.B."/>
        </authorList>
    </citation>
    <scope>NUCLEOTIDE SEQUENCE [LARGE SCALE GENOMIC DNA]</scope>
    <source>
        <strain evidence="8 9">10300</strain>
    </source>
</reference>
<feature type="region of interest" description="Disordered" evidence="1">
    <location>
        <begin position="105"/>
        <end position="230"/>
    </location>
</feature>
<gene>
    <name evidence="8" type="ORF">PC110_g1212</name>
    <name evidence="3" type="ORF">PC113_g5109</name>
    <name evidence="4" type="ORF">PC115_g1284</name>
    <name evidence="5" type="ORF">PC117_g1962</name>
    <name evidence="6" type="ORF">PC118_g4666</name>
    <name evidence="7" type="ORF">PC129_g3443</name>
</gene>
<feature type="compositionally biased region" description="Low complexity" evidence="1">
    <location>
        <begin position="208"/>
        <end position="230"/>
    </location>
</feature>
<evidence type="ECO:0000313" key="5">
    <source>
        <dbReference type="EMBL" id="KAG2953499.1"/>
    </source>
</evidence>
<evidence type="ECO:0000313" key="8">
    <source>
        <dbReference type="EMBL" id="RAW42607.1"/>
    </source>
</evidence>
<dbReference type="VEuPathDB" id="FungiDB:PC110_g1212"/>
<keyword evidence="9" id="KW-1185">Reference proteome</keyword>
<feature type="compositionally biased region" description="Low complexity" evidence="1">
    <location>
        <begin position="105"/>
        <end position="142"/>
    </location>
</feature>
<dbReference type="EMBL" id="RCMK01000024">
    <property type="protein sequence ID" value="KAG2953499.1"/>
    <property type="molecule type" value="Genomic_DNA"/>
</dbReference>
<feature type="chain" id="PRO_5040068046" description="Elicitin" evidence="2">
    <location>
        <begin position="21"/>
        <end position="254"/>
    </location>
</feature>
<feature type="signal peptide" evidence="2">
    <location>
        <begin position="1"/>
        <end position="20"/>
    </location>
</feature>
<sequence>MRSIWITAIAVSLAVAVGGAENTKFCAQDEKQRANKLHEQNTEPAKSCYRAANGDITTLDTSRLCPLPECVTWLNYMVANAPDCYFDSKNYATIYAAKSADCTSTRASDSASSSASLRSSSSGSENSASLSTGTASNSGTSNDLPSMEEDRDLNTTSSLSNSIGGSAVDEMSSVGGSDVDADSTSSYVEADVPTAASPTPTEDLSNEDASASLATDSSSSTTAAPTTSASSPLPMVSFVITLVSVIASVGIELM</sequence>
<dbReference type="Proteomes" id="UP000251314">
    <property type="component" value="Unassembled WGS sequence"/>
</dbReference>
<evidence type="ECO:0000313" key="4">
    <source>
        <dbReference type="EMBL" id="KAG2942758.1"/>
    </source>
</evidence>
<evidence type="ECO:0000313" key="3">
    <source>
        <dbReference type="EMBL" id="KAG2863823.1"/>
    </source>
</evidence>
<name>A0A329T088_9STRA</name>
<dbReference type="EMBL" id="MJFZ01000013">
    <property type="protein sequence ID" value="RAW42607.1"/>
    <property type="molecule type" value="Genomic_DNA"/>
</dbReference>
<dbReference type="Proteomes" id="UP000697107">
    <property type="component" value="Unassembled WGS sequence"/>
</dbReference>
<proteinExistence type="predicted"/>
<evidence type="ECO:0000313" key="6">
    <source>
        <dbReference type="EMBL" id="KAG2992274.1"/>
    </source>
</evidence>
<feature type="compositionally biased region" description="Low complexity" evidence="1">
    <location>
        <begin position="172"/>
        <end position="186"/>
    </location>
</feature>
<dbReference type="AlphaFoldDB" id="A0A329T088"/>